<evidence type="ECO:0000313" key="3">
    <source>
        <dbReference type="Proteomes" id="UP001317629"/>
    </source>
</evidence>
<dbReference type="InterPro" id="IPR007138">
    <property type="entry name" value="ABM_dom"/>
</dbReference>
<gene>
    <name evidence="2" type="ORF">SS37A_19340</name>
</gene>
<dbReference type="EMBL" id="AP027142">
    <property type="protein sequence ID" value="BDV34405.1"/>
    <property type="molecule type" value="Genomic_DNA"/>
</dbReference>
<proteinExistence type="predicted"/>
<reference evidence="2 3" key="1">
    <citation type="journal article" date="2023" name="Int. J. Syst. Evol. Microbiol.">
        <title>Methylocystis iwaonis sp. nov., a type II methane-oxidizing bacterium from surface soil of a rice paddy field in Japan, and emended description of the genus Methylocystis (ex Whittenbury et al. 1970) Bowman et al. 1993.</title>
        <authorList>
            <person name="Kaise H."/>
            <person name="Sawadogo J.B."/>
            <person name="Alam M.S."/>
            <person name="Ueno C."/>
            <person name="Dianou D."/>
            <person name="Shinjo R."/>
            <person name="Asakawa S."/>
        </authorList>
    </citation>
    <scope>NUCLEOTIDE SEQUENCE [LARGE SCALE GENOMIC DNA]</scope>
    <source>
        <strain evidence="2 3">SS37A-Re</strain>
    </source>
</reference>
<dbReference type="Proteomes" id="UP001317629">
    <property type="component" value="Chromosome"/>
</dbReference>
<name>A0ABN6VGE6_9HYPH</name>
<accession>A0ABN6VGE6</accession>
<dbReference type="InterPro" id="IPR011008">
    <property type="entry name" value="Dimeric_a/b-barrel"/>
</dbReference>
<evidence type="ECO:0000259" key="1">
    <source>
        <dbReference type="PROSITE" id="PS51725"/>
    </source>
</evidence>
<dbReference type="Pfam" id="PF03992">
    <property type="entry name" value="ABM"/>
    <property type="match status" value="1"/>
</dbReference>
<dbReference type="SUPFAM" id="SSF54909">
    <property type="entry name" value="Dimeric alpha+beta barrel"/>
    <property type="match status" value="1"/>
</dbReference>
<dbReference type="PROSITE" id="PS51725">
    <property type="entry name" value="ABM"/>
    <property type="match status" value="1"/>
</dbReference>
<keyword evidence="3" id="KW-1185">Reference proteome</keyword>
<evidence type="ECO:0000313" key="2">
    <source>
        <dbReference type="EMBL" id="BDV34405.1"/>
    </source>
</evidence>
<protein>
    <recommendedName>
        <fullName evidence="1">ABM domain-containing protein</fullName>
    </recommendedName>
</protein>
<feature type="domain" description="ABM" evidence="1">
    <location>
        <begin position="3"/>
        <end position="92"/>
    </location>
</feature>
<sequence>MIVVVTGILRFPPQNMTDVLPHLRNLVEATRRRDGCIAYDAAEDIFEPGLIRFSEKWPDAETLARHLQAPHIAPWRAVCRDQGLIERAFTAFEARNPREV</sequence>
<organism evidence="2 3">
    <name type="scientific">Methylocystis iwaonis</name>
    <dbReference type="NCBI Taxonomy" id="2885079"/>
    <lineage>
        <taxon>Bacteria</taxon>
        <taxon>Pseudomonadati</taxon>
        <taxon>Pseudomonadota</taxon>
        <taxon>Alphaproteobacteria</taxon>
        <taxon>Hyphomicrobiales</taxon>
        <taxon>Methylocystaceae</taxon>
        <taxon>Methylocystis</taxon>
    </lineage>
</organism>
<dbReference type="Gene3D" id="3.30.70.100">
    <property type="match status" value="1"/>
</dbReference>